<dbReference type="GO" id="GO:0120159">
    <property type="term" value="F:rRNA pseudouridine synthase activity"/>
    <property type="evidence" value="ECO:0007669"/>
    <property type="project" value="UniProtKB-ARBA"/>
</dbReference>
<dbReference type="InterPro" id="IPR006145">
    <property type="entry name" value="PsdUridine_synth_RsuA/RluA"/>
</dbReference>
<dbReference type="InterPro" id="IPR002942">
    <property type="entry name" value="S4_RNA-bd"/>
</dbReference>
<keyword evidence="3" id="KW-0413">Isomerase</keyword>
<keyword evidence="2 4" id="KW-0694">RNA-binding</keyword>
<name>A0A4T2H420_STRSU</name>
<gene>
    <name evidence="6" type="ORF">FAJ36_02540</name>
</gene>
<dbReference type="InterPro" id="IPR036986">
    <property type="entry name" value="S4_RNA-bd_sf"/>
</dbReference>
<proteinExistence type="inferred from homology"/>
<dbReference type="Pfam" id="PF04002">
    <property type="entry name" value="RadC"/>
    <property type="match status" value="1"/>
</dbReference>
<dbReference type="SMART" id="SM00363">
    <property type="entry name" value="S4"/>
    <property type="match status" value="1"/>
</dbReference>
<dbReference type="SUPFAM" id="SSF55174">
    <property type="entry name" value="Alpha-L RNA-binding motif"/>
    <property type="match status" value="1"/>
</dbReference>
<dbReference type="EMBL" id="SSXN01000002">
    <property type="protein sequence ID" value="TII06793.1"/>
    <property type="molecule type" value="Genomic_DNA"/>
</dbReference>
<dbReference type="Gene3D" id="3.40.140.10">
    <property type="entry name" value="Cytidine Deaminase, domain 2"/>
    <property type="match status" value="1"/>
</dbReference>
<evidence type="ECO:0000256" key="4">
    <source>
        <dbReference type="PROSITE-ProRule" id="PRU00182"/>
    </source>
</evidence>
<dbReference type="Proteomes" id="UP000305785">
    <property type="component" value="Unassembled WGS sequence"/>
</dbReference>
<evidence type="ECO:0000256" key="3">
    <source>
        <dbReference type="ARBA" id="ARBA00023235"/>
    </source>
</evidence>
<dbReference type="PROSITE" id="PS50889">
    <property type="entry name" value="S4"/>
    <property type="match status" value="1"/>
</dbReference>
<dbReference type="PROSITE" id="PS01149">
    <property type="entry name" value="PSI_RSU"/>
    <property type="match status" value="1"/>
</dbReference>
<evidence type="ECO:0000313" key="7">
    <source>
        <dbReference type="Proteomes" id="UP000305785"/>
    </source>
</evidence>
<organism evidence="6 7">
    <name type="scientific">Streptococcus suis</name>
    <dbReference type="NCBI Taxonomy" id="1307"/>
    <lineage>
        <taxon>Bacteria</taxon>
        <taxon>Bacillati</taxon>
        <taxon>Bacillota</taxon>
        <taxon>Bacilli</taxon>
        <taxon>Lactobacillales</taxon>
        <taxon>Streptococcaceae</taxon>
        <taxon>Streptococcus</taxon>
    </lineage>
</organism>
<dbReference type="GO" id="GO:0003723">
    <property type="term" value="F:RNA binding"/>
    <property type="evidence" value="ECO:0007669"/>
    <property type="project" value="UniProtKB-KW"/>
</dbReference>
<dbReference type="Pfam" id="PF00849">
    <property type="entry name" value="PseudoU_synth_2"/>
    <property type="match status" value="1"/>
</dbReference>
<dbReference type="InterPro" id="IPR050343">
    <property type="entry name" value="RsuA_PseudoU_synthase"/>
</dbReference>
<dbReference type="Pfam" id="PF01479">
    <property type="entry name" value="S4"/>
    <property type="match status" value="1"/>
</dbReference>
<dbReference type="CDD" id="cd00165">
    <property type="entry name" value="S4"/>
    <property type="match status" value="1"/>
</dbReference>
<dbReference type="InterPro" id="IPR025657">
    <property type="entry name" value="RadC_JAB"/>
</dbReference>
<evidence type="ECO:0000259" key="5">
    <source>
        <dbReference type="SMART" id="SM00363"/>
    </source>
</evidence>
<dbReference type="PANTHER" id="PTHR47683">
    <property type="entry name" value="PSEUDOURIDINE SYNTHASE FAMILY PROTEIN-RELATED"/>
    <property type="match status" value="1"/>
</dbReference>
<evidence type="ECO:0000256" key="2">
    <source>
        <dbReference type="ARBA" id="ARBA00022884"/>
    </source>
</evidence>
<protein>
    <submittedName>
        <fullName evidence="6">16S rRNA pseudouridine(516) synthase</fullName>
    </submittedName>
</protein>
<evidence type="ECO:0000313" key="6">
    <source>
        <dbReference type="EMBL" id="TII06793.1"/>
    </source>
</evidence>
<evidence type="ECO:0000256" key="1">
    <source>
        <dbReference type="ARBA" id="ARBA00008348"/>
    </source>
</evidence>
<dbReference type="Gene3D" id="3.10.290.10">
    <property type="entry name" value="RNA-binding S4 domain"/>
    <property type="match status" value="1"/>
</dbReference>
<accession>A0A4T2H420</accession>
<dbReference type="InterPro" id="IPR020103">
    <property type="entry name" value="PsdUridine_synth_cat_dom_sf"/>
</dbReference>
<dbReference type="FunFam" id="3.10.290.10:FF:000003">
    <property type="entry name" value="Pseudouridine synthase"/>
    <property type="match status" value="1"/>
</dbReference>
<feature type="domain" description="RNA-binding S4" evidence="5">
    <location>
        <begin position="1"/>
        <end position="65"/>
    </location>
</feature>
<dbReference type="InterPro" id="IPR020094">
    <property type="entry name" value="TruA/RsuA/RluB/E/F_N"/>
</dbReference>
<dbReference type="Gene3D" id="3.30.70.580">
    <property type="entry name" value="Pseudouridine synthase I, catalytic domain, N-terminal subdomain"/>
    <property type="match status" value="1"/>
</dbReference>
<reference evidence="6 7" key="1">
    <citation type="submission" date="2019-04" db="EMBL/GenBank/DDBJ databases">
        <title>Genome analysis of Streptococcus suis strain WUSS330.</title>
        <authorList>
            <person name="Chen H."/>
            <person name="Gao X."/>
            <person name="Wu Z."/>
        </authorList>
    </citation>
    <scope>NUCLEOTIDE SEQUENCE [LARGE SCALE GENOMIC DNA]</scope>
    <source>
        <strain evidence="6 7">WUSS330</strain>
    </source>
</reference>
<dbReference type="SUPFAM" id="SSF55120">
    <property type="entry name" value="Pseudouridine synthase"/>
    <property type="match status" value="1"/>
</dbReference>
<dbReference type="InterPro" id="IPR018496">
    <property type="entry name" value="PsdUridine_synth_RsuA/RluB_CS"/>
</dbReference>
<comment type="similarity">
    <text evidence="1">Belongs to the pseudouridine synthase RsuA family.</text>
</comment>
<sequence>MRLDKFLVDCGVGSRTEVKKLLKNKQVTVNGQVETSPKQQINEQVDQVAVAGDILHHEQFVYYLLNKPKGVISATEDDHHQTVLDLLDEIAQHKEVFPVGRLDIDTHGLLLLTNNGKLAHAMLSPKKHVDKLYRAQIDGIMTQEDVERFAAGIDLKDFTCQPAQLTILSTDEAKETSLVDITIREDLLPSKADTMMTDRMNKLCELMGIPLIDHVIVGGDNREFFSFKEKGLISNPRITLTNDYKTLDFPSPMIAERGKVR</sequence>
<dbReference type="AlphaFoldDB" id="A0A4T2H420"/>
<comment type="caution">
    <text evidence="6">The sequence shown here is derived from an EMBL/GenBank/DDBJ whole genome shotgun (WGS) entry which is preliminary data.</text>
</comment>
<dbReference type="PANTHER" id="PTHR47683:SF4">
    <property type="entry name" value="PSEUDOURIDINE SYNTHASE"/>
    <property type="match status" value="1"/>
</dbReference>
<dbReference type="GO" id="GO:0000455">
    <property type="term" value="P:enzyme-directed rRNA pseudouridine synthesis"/>
    <property type="evidence" value="ECO:0007669"/>
    <property type="project" value="UniProtKB-ARBA"/>
</dbReference>